<protein>
    <recommendedName>
        <fullName evidence="3">Phosphotransacetylase</fullName>
    </recommendedName>
</protein>
<dbReference type="Proteomes" id="UP000774570">
    <property type="component" value="Unassembled WGS sequence"/>
</dbReference>
<dbReference type="Pfam" id="PF20544">
    <property type="entry name" value="DUF6758"/>
    <property type="match status" value="1"/>
</dbReference>
<evidence type="ECO:0000313" key="2">
    <source>
        <dbReference type="Proteomes" id="UP000774570"/>
    </source>
</evidence>
<organism evidence="1 2">
    <name type="scientific">Actinomadura parmotrematis</name>
    <dbReference type="NCBI Taxonomy" id="2864039"/>
    <lineage>
        <taxon>Bacteria</taxon>
        <taxon>Bacillati</taxon>
        <taxon>Actinomycetota</taxon>
        <taxon>Actinomycetes</taxon>
        <taxon>Streptosporangiales</taxon>
        <taxon>Thermomonosporaceae</taxon>
        <taxon>Actinomadura</taxon>
    </lineage>
</organism>
<gene>
    <name evidence="1" type="ORF">K1Y72_03075</name>
</gene>
<evidence type="ECO:0000313" key="1">
    <source>
        <dbReference type="EMBL" id="MBW8481339.1"/>
    </source>
</evidence>
<dbReference type="EMBL" id="JAIBOA010000002">
    <property type="protein sequence ID" value="MBW8481339.1"/>
    <property type="molecule type" value="Genomic_DNA"/>
</dbReference>
<evidence type="ECO:0008006" key="3">
    <source>
        <dbReference type="Google" id="ProtNLM"/>
    </source>
</evidence>
<name>A0ABS7FLV3_9ACTN</name>
<reference evidence="1 2" key="1">
    <citation type="submission" date="2021-07" db="EMBL/GenBank/DDBJ databases">
        <title>Actinomadura sp. PM05-2 isolated from lichen.</title>
        <authorList>
            <person name="Somphong A."/>
            <person name="Phongsopitanun W."/>
            <person name="Tanasupawat S."/>
            <person name="Peongsungnone V."/>
        </authorList>
    </citation>
    <scope>NUCLEOTIDE SEQUENCE [LARGE SCALE GENOMIC DNA]</scope>
    <source>
        <strain evidence="1 2">PM05-2</strain>
    </source>
</reference>
<sequence length="231" mass="23920">MRAEPICPRCAGALRPPDAWSSEWSCAAHGAVLPRQPAKQPNQDALSVVLADARVPVWTPWPLPLGWLVTGFGTVGDERSGARASIVALSGPNPLGGGHGAALPDAPPLPGEPTADLLLIAEQPGIGLGAYYSGLDGPDPGAGFDTGPPHAKIDISGPSATPGRSVPLWVVDSEPDRAVYVGEAMGDWLWAVLWPSAAGVLMLESHGLVDLREPGMELTLPFGAESARLDE</sequence>
<proteinExistence type="predicted"/>
<comment type="caution">
    <text evidence="1">The sequence shown here is derived from an EMBL/GenBank/DDBJ whole genome shotgun (WGS) entry which is preliminary data.</text>
</comment>
<dbReference type="RefSeq" id="WP_220163031.1">
    <property type="nucleotide sequence ID" value="NZ_JAIBOA010000002.1"/>
</dbReference>
<dbReference type="InterPro" id="IPR046646">
    <property type="entry name" value="DUF6758"/>
</dbReference>
<keyword evidence="2" id="KW-1185">Reference proteome</keyword>
<accession>A0ABS7FLV3</accession>